<protein>
    <submittedName>
        <fullName evidence="1">Uncharacterized protein</fullName>
    </submittedName>
</protein>
<dbReference type="OrthoDB" id="5422660at2"/>
<comment type="caution">
    <text evidence="1">The sequence shown here is derived from an EMBL/GenBank/DDBJ whole genome shotgun (WGS) entry which is preliminary data.</text>
</comment>
<gene>
    <name evidence="1" type="ORF">Dthio_PD3621</name>
</gene>
<evidence type="ECO:0000313" key="1">
    <source>
        <dbReference type="EMBL" id="EFI36165.1"/>
    </source>
</evidence>
<sequence>MAYTPELSRIHSRTLKRIAWATGKPMTRTLELIFDWLPDRMDEVKVCSHCRDREFCNECPFNKEV</sequence>
<proteinExistence type="predicted"/>
<name>D6SJW2_9BACT</name>
<keyword evidence="2" id="KW-1185">Reference proteome</keyword>
<reference evidence="1" key="1">
    <citation type="submission" date="2010-05" db="EMBL/GenBank/DDBJ databases">
        <title>The draft genome of Desulfonatronospira thiodismutans ASO3-1.</title>
        <authorList>
            <consortium name="US DOE Joint Genome Institute (JGI-PGF)"/>
            <person name="Lucas S."/>
            <person name="Copeland A."/>
            <person name="Lapidus A."/>
            <person name="Cheng J.-F."/>
            <person name="Bruce D."/>
            <person name="Goodwin L."/>
            <person name="Pitluck S."/>
            <person name="Chertkov O."/>
            <person name="Brettin T."/>
            <person name="Detter J.C."/>
            <person name="Han C."/>
            <person name="Land M.L."/>
            <person name="Hauser L."/>
            <person name="Kyrpides N."/>
            <person name="Mikhailova N."/>
            <person name="Muyzer G."/>
            <person name="Woyke T."/>
        </authorList>
    </citation>
    <scope>NUCLEOTIDE SEQUENCE [LARGE SCALE GENOMIC DNA]</scope>
    <source>
        <strain evidence="1">ASO3-1</strain>
    </source>
</reference>
<organism evidence="1 2">
    <name type="scientific">Desulfonatronospira thiodismutans ASO3-1</name>
    <dbReference type="NCBI Taxonomy" id="555779"/>
    <lineage>
        <taxon>Bacteria</taxon>
        <taxon>Pseudomonadati</taxon>
        <taxon>Thermodesulfobacteriota</taxon>
        <taxon>Desulfovibrionia</taxon>
        <taxon>Desulfovibrionales</taxon>
        <taxon>Desulfonatronovibrionaceae</taxon>
        <taxon>Desulfonatronospira</taxon>
    </lineage>
</organism>
<accession>D6SJW2</accession>
<evidence type="ECO:0000313" key="2">
    <source>
        <dbReference type="Proteomes" id="UP000005496"/>
    </source>
</evidence>
<dbReference type="AlphaFoldDB" id="D6SJW2"/>
<dbReference type="RefSeq" id="WP_008869287.1">
    <property type="nucleotide sequence ID" value="NZ_ACJN02000001.1"/>
</dbReference>
<dbReference type="EMBL" id="ACJN02000001">
    <property type="protein sequence ID" value="EFI36165.1"/>
    <property type="molecule type" value="Genomic_DNA"/>
</dbReference>
<dbReference type="Proteomes" id="UP000005496">
    <property type="component" value="Unassembled WGS sequence"/>
</dbReference>